<dbReference type="GeneID" id="30035059"/>
<dbReference type="GO" id="GO:0010008">
    <property type="term" value="C:endosome membrane"/>
    <property type="evidence" value="ECO:0007669"/>
    <property type="project" value="UniProtKB-SubCell"/>
</dbReference>
<dbReference type="Proteomes" id="UP000189580">
    <property type="component" value="Chromosome b"/>
</dbReference>
<dbReference type="GO" id="GO:0005771">
    <property type="term" value="C:multivesicular body"/>
    <property type="evidence" value="ECO:0007669"/>
    <property type="project" value="TreeGrafter"/>
</dbReference>
<evidence type="ECO:0000256" key="9">
    <source>
        <dbReference type="SAM" id="MobiDB-lite"/>
    </source>
</evidence>
<dbReference type="KEGG" id="slb:AWJ20_3077"/>
<feature type="compositionally biased region" description="Polar residues" evidence="9">
    <location>
        <begin position="193"/>
        <end position="216"/>
    </location>
</feature>
<evidence type="ECO:0000259" key="10">
    <source>
        <dbReference type="Pfam" id="PF04652"/>
    </source>
</evidence>
<evidence type="ECO:0000313" key="12">
    <source>
        <dbReference type="EMBL" id="ANB15449.1"/>
    </source>
</evidence>
<dbReference type="GO" id="GO:0032511">
    <property type="term" value="P:late endosome to vacuole transport via multivesicular body sorting pathway"/>
    <property type="evidence" value="ECO:0007669"/>
    <property type="project" value="InterPro"/>
</dbReference>
<evidence type="ECO:0000256" key="6">
    <source>
        <dbReference type="ARBA" id="ARBA00022753"/>
    </source>
</evidence>
<evidence type="ECO:0000256" key="7">
    <source>
        <dbReference type="ARBA" id="ARBA00022927"/>
    </source>
</evidence>
<dbReference type="PANTHER" id="PTHR46009">
    <property type="entry name" value="VACUOLAR PROTEIN SORTING-ASSOCIATED PROTEIN VTA1 HOMOLOG"/>
    <property type="match status" value="1"/>
</dbReference>
<keyword evidence="4" id="KW-0813">Transport</keyword>
<keyword evidence="6" id="KW-0967">Endosome</keyword>
<dbReference type="PANTHER" id="PTHR46009:SF1">
    <property type="entry name" value="VACUOLAR PROTEIN SORTING-ASSOCIATED PROTEIN VTA1 HOMOLOG"/>
    <property type="match status" value="1"/>
</dbReference>
<feature type="domain" description="Vta1/callose synthase N-terminal" evidence="10">
    <location>
        <begin position="18"/>
        <end position="163"/>
    </location>
</feature>
<keyword evidence="7" id="KW-0653">Protein transport</keyword>
<evidence type="ECO:0000256" key="5">
    <source>
        <dbReference type="ARBA" id="ARBA00022490"/>
    </source>
</evidence>
<comment type="similarity">
    <text evidence="3">Belongs to the VTA1 family.</text>
</comment>
<reference evidence="12 13" key="1">
    <citation type="submission" date="2016-02" db="EMBL/GenBank/DDBJ databases">
        <title>Complete genome sequence and transcriptome regulation of the pentose utilising yeast Sugiyamaella lignohabitans.</title>
        <authorList>
            <person name="Bellasio M."/>
            <person name="Peymann A."/>
            <person name="Valli M."/>
            <person name="Sipitzky M."/>
            <person name="Graf A."/>
            <person name="Sauer M."/>
            <person name="Marx H."/>
            <person name="Mattanovich D."/>
        </authorList>
    </citation>
    <scope>NUCLEOTIDE SEQUENCE [LARGE SCALE GENOMIC DNA]</scope>
    <source>
        <strain evidence="12 13">CBS 10342</strain>
    </source>
</reference>
<dbReference type="RefSeq" id="XP_018737926.1">
    <property type="nucleotide sequence ID" value="XM_018880071.1"/>
</dbReference>
<dbReference type="InterPro" id="IPR044538">
    <property type="entry name" value="Vta1-like"/>
</dbReference>
<dbReference type="Pfam" id="PF04652">
    <property type="entry name" value="Vta1"/>
    <property type="match status" value="1"/>
</dbReference>
<evidence type="ECO:0000256" key="1">
    <source>
        <dbReference type="ARBA" id="ARBA00004481"/>
    </source>
</evidence>
<feature type="compositionally biased region" description="Pro residues" evidence="9">
    <location>
        <begin position="277"/>
        <end position="299"/>
    </location>
</feature>
<feature type="region of interest" description="Disordered" evidence="9">
    <location>
        <begin position="166"/>
        <end position="313"/>
    </location>
</feature>
<evidence type="ECO:0000256" key="4">
    <source>
        <dbReference type="ARBA" id="ARBA00022448"/>
    </source>
</evidence>
<dbReference type="AlphaFoldDB" id="A0A167FLH1"/>
<dbReference type="Gene3D" id="1.25.40.270">
    <property type="entry name" value="Vacuolar protein sorting-associated protein vta1"/>
    <property type="match status" value="1"/>
</dbReference>
<evidence type="ECO:0000256" key="3">
    <source>
        <dbReference type="ARBA" id="ARBA00007895"/>
    </source>
</evidence>
<accession>A0A167FLH1</accession>
<name>A0A167FLH1_9ASCO</name>
<gene>
    <name evidence="12" type="primary">VTA1</name>
    <name evidence="12" type="ORF">AWJ20_3077</name>
</gene>
<protein>
    <submittedName>
        <fullName evidence="12">Vta1p</fullName>
    </submittedName>
</protein>
<dbReference type="Gene3D" id="1.20.5.420">
    <property type="entry name" value="Immunoglobulin FC, subunit C"/>
    <property type="match status" value="1"/>
</dbReference>
<dbReference type="OrthoDB" id="391137at2759"/>
<feature type="compositionally biased region" description="Acidic residues" evidence="9">
    <location>
        <begin position="167"/>
        <end position="181"/>
    </location>
</feature>
<evidence type="ECO:0000256" key="2">
    <source>
        <dbReference type="ARBA" id="ARBA00004496"/>
    </source>
</evidence>
<feature type="domain" description="Vta1 C-terminal" evidence="11">
    <location>
        <begin position="323"/>
        <end position="359"/>
    </location>
</feature>
<organism evidence="12 13">
    <name type="scientific">Sugiyamaella lignohabitans</name>
    <dbReference type="NCBI Taxonomy" id="796027"/>
    <lineage>
        <taxon>Eukaryota</taxon>
        <taxon>Fungi</taxon>
        <taxon>Dikarya</taxon>
        <taxon>Ascomycota</taxon>
        <taxon>Saccharomycotina</taxon>
        <taxon>Dipodascomycetes</taxon>
        <taxon>Dipodascales</taxon>
        <taxon>Trichomonascaceae</taxon>
        <taxon>Sugiyamaella</taxon>
    </lineage>
</organism>
<dbReference type="EMBL" id="CP014503">
    <property type="protein sequence ID" value="ANB15449.1"/>
    <property type="molecule type" value="Genomic_DNA"/>
</dbReference>
<dbReference type="InterPro" id="IPR041212">
    <property type="entry name" value="Vta1_C"/>
</dbReference>
<sequence>MDSTTPELPPIPNGIKFIQSLMSRAAELATHDPIMSYYCKLHAVQQILATNLHLEDSEVENFATALLDNIEAVKSSASENTAAVINDDVTGEVYVENFALKIFDKADKDVRNKTTVKTTASTFLAAATFLDILKVFQSPLDTEIAGKIKYAKYHATRIIKAFKAGEDPNEYDAPEDVDETQQELSAGLEDQDNLPTRSEETVSNEPEFGEQTNSTDEPLDLGPQSLDLPSAPPVLPSAPPGIPARPNLPSAPVSFSSGTSAVLPSAPSSRPIEAVPNPTPSPPPQPPVPSGPTVHPPGPANNSTSHGPSLSKADVQKILDQTEIVSSAQKHAKFAISALNYDDTATAIKELRTALDLLEGR</sequence>
<keyword evidence="13" id="KW-1185">Reference proteome</keyword>
<keyword evidence="8" id="KW-0472">Membrane</keyword>
<comment type="subcellular location">
    <subcellularLocation>
        <location evidence="2">Cytoplasm</location>
    </subcellularLocation>
    <subcellularLocation>
        <location evidence="1">Endosome membrane</location>
        <topology evidence="1">Peripheral membrane protein</topology>
    </subcellularLocation>
</comment>
<evidence type="ECO:0000259" key="11">
    <source>
        <dbReference type="Pfam" id="PF18097"/>
    </source>
</evidence>
<feature type="compositionally biased region" description="Polar residues" evidence="9">
    <location>
        <begin position="253"/>
        <end position="268"/>
    </location>
</feature>
<dbReference type="GO" id="GO:0015031">
    <property type="term" value="P:protein transport"/>
    <property type="evidence" value="ECO:0007669"/>
    <property type="project" value="UniProtKB-KW"/>
</dbReference>
<dbReference type="Pfam" id="PF18097">
    <property type="entry name" value="Vta1_C"/>
    <property type="match status" value="1"/>
</dbReference>
<dbReference type="InterPro" id="IPR023175">
    <property type="entry name" value="Vta1/CALS_N_sf"/>
</dbReference>
<evidence type="ECO:0000256" key="8">
    <source>
        <dbReference type="ARBA" id="ARBA00023136"/>
    </source>
</evidence>
<evidence type="ECO:0000313" key="13">
    <source>
        <dbReference type="Proteomes" id="UP000189580"/>
    </source>
</evidence>
<proteinExistence type="inferred from homology"/>
<keyword evidence="5" id="KW-0963">Cytoplasm</keyword>
<dbReference type="InterPro" id="IPR039431">
    <property type="entry name" value="Vta1/CALS_N"/>
</dbReference>
<feature type="compositionally biased region" description="Pro residues" evidence="9">
    <location>
        <begin position="230"/>
        <end position="243"/>
    </location>
</feature>